<feature type="domain" description="DUF1206" evidence="2">
    <location>
        <begin position="46"/>
        <end position="112"/>
    </location>
</feature>
<reference evidence="4" key="1">
    <citation type="journal article" date="2013" name="Genome Announc.">
        <title>Draft Genome Sequence of the Dimorphic Prosthecate Bacterium Brevundimonas abyssalis TAR-001T.</title>
        <authorList>
            <person name="Tsubouchi T."/>
            <person name="Nishi S."/>
            <person name="Usui K."/>
            <person name="Shimane Y."/>
            <person name="Takaki Y."/>
            <person name="Maruyama T."/>
            <person name="Hatada Y."/>
        </authorList>
    </citation>
    <scope>NUCLEOTIDE SEQUENCE [LARGE SCALE GENOMIC DNA]</scope>
    <source>
        <strain evidence="4">TAR-001</strain>
    </source>
</reference>
<feature type="transmembrane region" description="Helical" evidence="1">
    <location>
        <begin position="129"/>
        <end position="146"/>
    </location>
</feature>
<feature type="domain" description="DUF1206" evidence="2">
    <location>
        <begin position="129"/>
        <end position="201"/>
    </location>
</feature>
<feature type="transmembrane region" description="Helical" evidence="1">
    <location>
        <begin position="179"/>
        <end position="197"/>
    </location>
</feature>
<feature type="transmembrane region" description="Helical" evidence="1">
    <location>
        <begin position="53"/>
        <end position="71"/>
    </location>
</feature>
<keyword evidence="1" id="KW-1133">Transmembrane helix</keyword>
<keyword evidence="1" id="KW-0812">Transmembrane</keyword>
<feature type="transmembrane region" description="Helical" evidence="1">
    <location>
        <begin position="91"/>
        <end position="109"/>
    </location>
</feature>
<accession>A0A8E0NDK6</accession>
<evidence type="ECO:0000259" key="2">
    <source>
        <dbReference type="Pfam" id="PF06724"/>
    </source>
</evidence>
<feature type="domain" description="DUF1206" evidence="2">
    <location>
        <begin position="224"/>
        <end position="293"/>
    </location>
</feature>
<organism evidence="3 4">
    <name type="scientific">Brevundimonas abyssalis TAR-001</name>
    <dbReference type="NCBI Taxonomy" id="1391729"/>
    <lineage>
        <taxon>Bacteria</taxon>
        <taxon>Pseudomonadati</taxon>
        <taxon>Pseudomonadota</taxon>
        <taxon>Alphaproteobacteria</taxon>
        <taxon>Caulobacterales</taxon>
        <taxon>Caulobacteraceae</taxon>
        <taxon>Brevundimonas</taxon>
    </lineage>
</organism>
<dbReference type="Pfam" id="PF06724">
    <property type="entry name" value="DUF1206"/>
    <property type="match status" value="3"/>
</dbReference>
<evidence type="ECO:0000313" key="3">
    <source>
        <dbReference type="EMBL" id="GAD60437.1"/>
    </source>
</evidence>
<dbReference type="RefSeq" id="WP_021698531.1">
    <property type="nucleotide sequence ID" value="NZ_BATC01000074.1"/>
</dbReference>
<dbReference type="OrthoDB" id="5702018at2"/>
<keyword evidence="1" id="KW-0472">Membrane</keyword>
<dbReference type="Proteomes" id="UP000016569">
    <property type="component" value="Unassembled WGS sequence"/>
</dbReference>
<evidence type="ECO:0000313" key="4">
    <source>
        <dbReference type="Proteomes" id="UP000016569"/>
    </source>
</evidence>
<proteinExistence type="predicted"/>
<feature type="transmembrane region" description="Helical" evidence="1">
    <location>
        <begin position="226"/>
        <end position="247"/>
    </location>
</feature>
<sequence length="304" mass="33033">MTLTQAIAQSRRFGARAGRRLGRHVERLTGRSLPSIQTLLEWAARIGYGARGFVYFNVGLVALLAAMNLTGDSLGAGGIIELTAEQPFGRVWLTLLGVGLWMFVLWRVLQSVADADHEGWSPKAIGMRAGQALSGVFYGILASSVFELMDEVGEVQADDGGAEAQQQAYTVMDMPWGDWLLIGVGLFILGMGVGNIIKGLKSDFASSLACDRKTCRRVVPLARAGYAARGFAYLPMGMFVVLAGWRTRAEEARSFGASLEVLEAQPFGSWIVGFTAVGIMAFGAFALVEARWRRIRMPHDIKPR</sequence>
<feature type="transmembrane region" description="Helical" evidence="1">
    <location>
        <begin position="267"/>
        <end position="288"/>
    </location>
</feature>
<evidence type="ECO:0000256" key="1">
    <source>
        <dbReference type="SAM" id="Phobius"/>
    </source>
</evidence>
<name>A0A8E0NDK6_9CAUL</name>
<dbReference type="InterPro" id="IPR009597">
    <property type="entry name" value="DUF1206"/>
</dbReference>
<keyword evidence="4" id="KW-1185">Reference proteome</keyword>
<dbReference type="AlphaFoldDB" id="A0A8E0NDK6"/>
<comment type="caution">
    <text evidence="3">The sequence shown here is derived from an EMBL/GenBank/DDBJ whole genome shotgun (WGS) entry which is preliminary data.</text>
</comment>
<gene>
    <name evidence="3" type="ORF">MBEBAB_2687</name>
</gene>
<protein>
    <recommendedName>
        <fullName evidence="2">DUF1206 domain-containing protein</fullName>
    </recommendedName>
</protein>
<dbReference type="EMBL" id="BATC01000074">
    <property type="protein sequence ID" value="GAD60437.1"/>
    <property type="molecule type" value="Genomic_DNA"/>
</dbReference>